<dbReference type="EC" id="3.1.1.96" evidence="3"/>
<comment type="subcellular location">
    <subcellularLocation>
        <location evidence="3">Cytoplasm</location>
    </subcellularLocation>
</comment>
<evidence type="ECO:0000256" key="1">
    <source>
        <dbReference type="ARBA" id="ARBA00009673"/>
    </source>
</evidence>
<dbReference type="SUPFAM" id="SSF69500">
    <property type="entry name" value="DTD-like"/>
    <property type="match status" value="1"/>
</dbReference>
<keyword evidence="3" id="KW-0963">Cytoplasm</keyword>
<dbReference type="InterPro" id="IPR003732">
    <property type="entry name" value="Daa-tRNA_deacyls_DTD"/>
</dbReference>
<comment type="similarity">
    <text evidence="1 3">Belongs to the DTD family.</text>
</comment>
<protein>
    <recommendedName>
        <fullName evidence="3">D-aminoacyl-tRNA deacylase</fullName>
        <shortName evidence="3">DTD</shortName>
        <ecNumber evidence="3">3.1.1.96</ecNumber>
    </recommendedName>
    <alternativeName>
        <fullName evidence="3">Gly-tRNA(Ala) deacylase</fullName>
        <ecNumber evidence="3">3.1.1.-</ecNumber>
    </alternativeName>
</protein>
<dbReference type="PANTHER" id="PTHR10472:SF5">
    <property type="entry name" value="D-AMINOACYL-TRNA DEACYLASE 1"/>
    <property type="match status" value="1"/>
</dbReference>
<dbReference type="GO" id="GO:0051499">
    <property type="term" value="F:D-aminoacyl-tRNA deacylase activity"/>
    <property type="evidence" value="ECO:0007669"/>
    <property type="project" value="UniProtKB-EC"/>
</dbReference>
<evidence type="ECO:0000313" key="5">
    <source>
        <dbReference type="Proteomes" id="UP001597196"/>
    </source>
</evidence>
<comment type="caution">
    <text evidence="4">The sequence shown here is derived from an EMBL/GenBank/DDBJ whole genome shotgun (WGS) entry which is preliminary data.</text>
</comment>
<comment type="catalytic activity">
    <reaction evidence="3">
        <text>a D-aminoacyl-tRNA + H2O = a tRNA + a D-alpha-amino acid + H(+)</text>
        <dbReference type="Rhea" id="RHEA:13953"/>
        <dbReference type="Rhea" id="RHEA-COMP:10123"/>
        <dbReference type="Rhea" id="RHEA-COMP:10124"/>
        <dbReference type="ChEBI" id="CHEBI:15377"/>
        <dbReference type="ChEBI" id="CHEBI:15378"/>
        <dbReference type="ChEBI" id="CHEBI:59871"/>
        <dbReference type="ChEBI" id="CHEBI:78442"/>
        <dbReference type="ChEBI" id="CHEBI:79333"/>
        <dbReference type="EC" id="3.1.1.96"/>
    </reaction>
</comment>
<keyword evidence="5" id="KW-1185">Reference proteome</keyword>
<dbReference type="PANTHER" id="PTHR10472">
    <property type="entry name" value="D-TYROSYL-TRNA TYR DEACYLASE"/>
    <property type="match status" value="1"/>
</dbReference>
<dbReference type="CDD" id="cd00563">
    <property type="entry name" value="Dtyr_deacylase"/>
    <property type="match status" value="1"/>
</dbReference>
<feature type="short sequence motif" description="Gly-cisPro motif, important for rejection of L-amino acids" evidence="3">
    <location>
        <begin position="137"/>
        <end position="138"/>
    </location>
</feature>
<organism evidence="4 5">
    <name type="scientific">Lacticaseibacillus mingshuiensis</name>
    <dbReference type="NCBI Taxonomy" id="2799574"/>
    <lineage>
        <taxon>Bacteria</taxon>
        <taxon>Bacillati</taxon>
        <taxon>Bacillota</taxon>
        <taxon>Bacilli</taxon>
        <taxon>Lactobacillales</taxon>
        <taxon>Lactobacillaceae</taxon>
        <taxon>Lacticaseibacillus</taxon>
    </lineage>
</organism>
<comment type="catalytic activity">
    <reaction evidence="3">
        <text>glycyl-tRNA(Ala) + H2O = tRNA(Ala) + glycine + H(+)</text>
        <dbReference type="Rhea" id="RHEA:53744"/>
        <dbReference type="Rhea" id="RHEA-COMP:9657"/>
        <dbReference type="Rhea" id="RHEA-COMP:13640"/>
        <dbReference type="ChEBI" id="CHEBI:15377"/>
        <dbReference type="ChEBI" id="CHEBI:15378"/>
        <dbReference type="ChEBI" id="CHEBI:57305"/>
        <dbReference type="ChEBI" id="CHEBI:78442"/>
        <dbReference type="ChEBI" id="CHEBI:78522"/>
    </reaction>
</comment>
<comment type="function">
    <text evidence="3">An aminoacyl-tRNA editing enzyme that deacylates mischarged D-aminoacyl-tRNAs. Also deacylates mischarged glycyl-tRNA(Ala), protecting cells against glycine mischarging by AlaRS. Acts via tRNA-based rather than protein-based catalysis; rejects L-amino acids rather than detecting D-amino acids in the active site. By recycling D-aminoacyl-tRNA to D-amino acids and free tRNA molecules, this enzyme counteracts the toxicity associated with the formation of D-aminoacyl-tRNA entities in vivo and helps enforce protein L-homochirality.</text>
</comment>
<keyword evidence="3 4" id="KW-0378">Hydrolase</keyword>
<proteinExistence type="inferred from homology"/>
<name>A0ABW4CGH5_9LACO</name>
<dbReference type="Pfam" id="PF02580">
    <property type="entry name" value="Tyr_Deacylase"/>
    <property type="match status" value="1"/>
</dbReference>
<dbReference type="HAMAP" id="MF_00518">
    <property type="entry name" value="Deacylase_Dtd"/>
    <property type="match status" value="1"/>
</dbReference>
<gene>
    <name evidence="3 4" type="primary">dtd</name>
    <name evidence="4" type="ORF">ACFQ4P_00100</name>
</gene>
<evidence type="ECO:0000256" key="2">
    <source>
        <dbReference type="ARBA" id="ARBA00022555"/>
    </source>
</evidence>
<comment type="subunit">
    <text evidence="3">Homodimer.</text>
</comment>
<reference evidence="5" key="1">
    <citation type="journal article" date="2019" name="Int. J. Syst. Evol. Microbiol.">
        <title>The Global Catalogue of Microorganisms (GCM) 10K type strain sequencing project: providing services to taxonomists for standard genome sequencing and annotation.</title>
        <authorList>
            <consortium name="The Broad Institute Genomics Platform"/>
            <consortium name="The Broad Institute Genome Sequencing Center for Infectious Disease"/>
            <person name="Wu L."/>
            <person name="Ma J."/>
        </authorList>
    </citation>
    <scope>NUCLEOTIDE SEQUENCE [LARGE SCALE GENOMIC DNA]</scope>
    <source>
        <strain evidence="5">CCM 8980</strain>
    </source>
</reference>
<dbReference type="EMBL" id="JBHTOC010000001">
    <property type="protein sequence ID" value="MFD1428645.1"/>
    <property type="molecule type" value="Genomic_DNA"/>
</dbReference>
<comment type="domain">
    <text evidence="3">A Gly-cisPro motif from one monomer fits into the active site of the other monomer to allow specific chiral rejection of L-amino acids.</text>
</comment>
<keyword evidence="3" id="KW-0694">RNA-binding</keyword>
<dbReference type="EC" id="3.1.1.-" evidence="3"/>
<dbReference type="NCBIfam" id="TIGR00256">
    <property type="entry name" value="D-aminoacyl-tRNA deacylase"/>
    <property type="match status" value="1"/>
</dbReference>
<dbReference type="Proteomes" id="UP001597196">
    <property type="component" value="Unassembled WGS sequence"/>
</dbReference>
<accession>A0ABW4CGH5</accession>
<dbReference type="Gene3D" id="3.50.80.10">
    <property type="entry name" value="D-tyrosyl-tRNA(Tyr) deacylase"/>
    <property type="match status" value="1"/>
</dbReference>
<evidence type="ECO:0000256" key="3">
    <source>
        <dbReference type="HAMAP-Rule" id="MF_00518"/>
    </source>
</evidence>
<dbReference type="InterPro" id="IPR023509">
    <property type="entry name" value="DTD-like_sf"/>
</dbReference>
<sequence>MRAIVQRVSSASVTIEQKVVGQIDRGFLVLLGVGPHDTAEDAQFLAEKISKLRVFSDDAGKMNLALAAVNGAVLSVSQFTLYAETTHGNRPSFTQAAPPELGEALYKTFNADLIALGVPVETGEFGGDMQVALVNDGPVTICYDTEAK</sequence>
<dbReference type="RefSeq" id="WP_203625531.1">
    <property type="nucleotide sequence ID" value="NZ_BOLQ01000001.1"/>
</dbReference>
<evidence type="ECO:0000313" key="4">
    <source>
        <dbReference type="EMBL" id="MFD1428645.1"/>
    </source>
</evidence>
<keyword evidence="2 3" id="KW-0820">tRNA-binding</keyword>